<evidence type="ECO:0000313" key="1">
    <source>
        <dbReference type="EMBL" id="RGI79913.1"/>
    </source>
</evidence>
<name>A0A374N9E3_9FIRM</name>
<dbReference type="Proteomes" id="UP000262524">
    <property type="component" value="Unassembled WGS sequence"/>
</dbReference>
<dbReference type="EMBL" id="QSOE01000144">
    <property type="protein sequence ID" value="RGI79913.1"/>
    <property type="molecule type" value="Genomic_DNA"/>
</dbReference>
<evidence type="ECO:0000313" key="2">
    <source>
        <dbReference type="Proteomes" id="UP000262524"/>
    </source>
</evidence>
<dbReference type="RefSeq" id="WP_117983575.1">
    <property type="nucleotide sequence ID" value="NZ_DAJPEW010000001.1"/>
</dbReference>
<dbReference type="AlphaFoldDB" id="A0A374N9E3"/>
<comment type="caution">
    <text evidence="1">The sequence shown here is derived from an EMBL/GenBank/DDBJ whole genome shotgun (WGS) entry which is preliminary data.</text>
</comment>
<sequence length="121" mass="14281">MVTFRLVEETEDYLVYWYFPDGHEDEKYGIILINKLNKTIQIQKLADKDFSYIVTSEEQNQFRESVNAMRKEDGLPPLSKQECPYAKTEFTKTFFADHAIKKIIKSYKSGKILHEGISAWY</sequence>
<reference evidence="1 2" key="1">
    <citation type="submission" date="2018-08" db="EMBL/GenBank/DDBJ databases">
        <title>A genome reference for cultivated species of the human gut microbiota.</title>
        <authorList>
            <person name="Zou Y."/>
            <person name="Xue W."/>
            <person name="Luo G."/>
        </authorList>
    </citation>
    <scope>NUCLEOTIDE SEQUENCE [LARGE SCALE GENOMIC DNA]</scope>
    <source>
        <strain evidence="1 2">TM10-1AC</strain>
    </source>
</reference>
<protein>
    <submittedName>
        <fullName evidence="1">Uncharacterized protein</fullName>
    </submittedName>
</protein>
<proteinExistence type="predicted"/>
<organism evidence="1 2">
    <name type="scientific">Anaerobutyricum hallii</name>
    <dbReference type="NCBI Taxonomy" id="39488"/>
    <lineage>
        <taxon>Bacteria</taxon>
        <taxon>Bacillati</taxon>
        <taxon>Bacillota</taxon>
        <taxon>Clostridia</taxon>
        <taxon>Lachnospirales</taxon>
        <taxon>Lachnospiraceae</taxon>
        <taxon>Anaerobutyricum</taxon>
    </lineage>
</organism>
<gene>
    <name evidence="1" type="ORF">DXD91_14040</name>
</gene>
<accession>A0A374N9E3</accession>